<proteinExistence type="predicted"/>
<gene>
    <name evidence="2" type="ORF">R1flu_028489</name>
</gene>
<dbReference type="EMBL" id="JBHFFA010000008">
    <property type="protein sequence ID" value="KAL2609916.1"/>
    <property type="molecule type" value="Genomic_DNA"/>
</dbReference>
<name>A0ABD1XPP1_9MARC</name>
<evidence type="ECO:0000256" key="1">
    <source>
        <dbReference type="SAM" id="MobiDB-lite"/>
    </source>
</evidence>
<dbReference type="Proteomes" id="UP001605036">
    <property type="component" value="Unassembled WGS sequence"/>
</dbReference>
<evidence type="ECO:0000313" key="3">
    <source>
        <dbReference type="Proteomes" id="UP001605036"/>
    </source>
</evidence>
<sequence length="126" mass="14341">MKGVQRKKKRLHPVEDSFHPVRVYKLGKSDEKYCVKAVKDCEVLQVSPTRRRLDHPALQGFEIFMAKESLKEEDHEMDMVEVSQNGESEELIQNTGSEGPGEVDVSESSVPTKIEGRKKGRSKLCR</sequence>
<comment type="caution">
    <text evidence="2">The sequence shown here is derived from an EMBL/GenBank/DDBJ whole genome shotgun (WGS) entry which is preliminary data.</text>
</comment>
<reference evidence="2 3" key="1">
    <citation type="submission" date="2024-09" db="EMBL/GenBank/DDBJ databases">
        <title>Chromosome-scale assembly of Riccia fluitans.</title>
        <authorList>
            <person name="Paukszto L."/>
            <person name="Sawicki J."/>
            <person name="Karawczyk K."/>
            <person name="Piernik-Szablinska J."/>
            <person name="Szczecinska M."/>
            <person name="Mazdziarz M."/>
        </authorList>
    </citation>
    <scope>NUCLEOTIDE SEQUENCE [LARGE SCALE GENOMIC DNA]</scope>
    <source>
        <strain evidence="2">Rf_01</strain>
        <tissue evidence="2">Aerial parts of the thallus</tissue>
    </source>
</reference>
<feature type="compositionally biased region" description="Polar residues" evidence="1">
    <location>
        <begin position="82"/>
        <end position="97"/>
    </location>
</feature>
<feature type="region of interest" description="Disordered" evidence="1">
    <location>
        <begin position="81"/>
        <end position="126"/>
    </location>
</feature>
<protein>
    <submittedName>
        <fullName evidence="2">Uncharacterized protein</fullName>
    </submittedName>
</protein>
<accession>A0ABD1XPP1</accession>
<keyword evidence="3" id="KW-1185">Reference proteome</keyword>
<feature type="compositionally biased region" description="Basic residues" evidence="1">
    <location>
        <begin position="116"/>
        <end position="126"/>
    </location>
</feature>
<dbReference type="AlphaFoldDB" id="A0ABD1XPP1"/>
<organism evidence="2 3">
    <name type="scientific">Riccia fluitans</name>
    <dbReference type="NCBI Taxonomy" id="41844"/>
    <lineage>
        <taxon>Eukaryota</taxon>
        <taxon>Viridiplantae</taxon>
        <taxon>Streptophyta</taxon>
        <taxon>Embryophyta</taxon>
        <taxon>Marchantiophyta</taxon>
        <taxon>Marchantiopsida</taxon>
        <taxon>Marchantiidae</taxon>
        <taxon>Marchantiales</taxon>
        <taxon>Ricciaceae</taxon>
        <taxon>Riccia</taxon>
    </lineage>
</organism>
<evidence type="ECO:0000313" key="2">
    <source>
        <dbReference type="EMBL" id="KAL2609916.1"/>
    </source>
</evidence>